<evidence type="ECO:0000313" key="2">
    <source>
        <dbReference type="Proteomes" id="UP000000600"/>
    </source>
</evidence>
<dbReference type="EMBL" id="CT868130">
    <property type="protein sequence ID" value="CAK72678.1"/>
    <property type="molecule type" value="Genomic_DNA"/>
</dbReference>
<protein>
    <submittedName>
        <fullName evidence="1">Uncharacterized protein</fullName>
    </submittedName>
</protein>
<dbReference type="InParanoid" id="A0CPG1"/>
<sequence length="296" mass="35253">MEFRIHDRIAKVYELKLINDTQNIKTIIKFFTNYNIGRKLSPLEFFETLLVFSVQQIVLIIRINQYLQTVEIHKCPFSGIENSIKNDKQYHIISSFMIESIECQINKSAMPYFLDSQYFYFIINQDIIQYNLASLLTSQSSPITMLKRNLIQAPIYFRDDFIHIKNQDYLYSIQRYGYQISHTKFLLNMQQINLQTDTFKNVQIEIVVTSINITNIDLIQSPFINQVIFETNEITLEIQIQFEGTLIKQNYSLSENSDFDFQNEEREEINFVKEPGLIQIWNLDQKYDQVYSLILY</sequence>
<dbReference type="GeneID" id="5025860"/>
<keyword evidence="2" id="KW-1185">Reference proteome</keyword>
<name>A0CPG1_PARTE</name>
<gene>
    <name evidence="1" type="ORF">GSPATT00009070001</name>
</gene>
<dbReference type="OrthoDB" id="10321708at2759"/>
<accession>A0CPG1</accession>
<dbReference type="AlphaFoldDB" id="A0CPG1"/>
<dbReference type="KEGG" id="ptm:GSPATT00009070001"/>
<organism evidence="1 2">
    <name type="scientific">Paramecium tetraurelia</name>
    <dbReference type="NCBI Taxonomy" id="5888"/>
    <lineage>
        <taxon>Eukaryota</taxon>
        <taxon>Sar</taxon>
        <taxon>Alveolata</taxon>
        <taxon>Ciliophora</taxon>
        <taxon>Intramacronucleata</taxon>
        <taxon>Oligohymenophorea</taxon>
        <taxon>Peniculida</taxon>
        <taxon>Parameciidae</taxon>
        <taxon>Paramecium</taxon>
    </lineage>
</organism>
<proteinExistence type="predicted"/>
<evidence type="ECO:0000313" key="1">
    <source>
        <dbReference type="EMBL" id="CAK72678.1"/>
    </source>
</evidence>
<dbReference type="HOGENOM" id="CLU_941529_0_0_1"/>
<dbReference type="OMA" id="MEFRIHD"/>
<dbReference type="RefSeq" id="XP_001440075.1">
    <property type="nucleotide sequence ID" value="XM_001440038.1"/>
</dbReference>
<dbReference type="Proteomes" id="UP000000600">
    <property type="component" value="Unassembled WGS sequence"/>
</dbReference>
<reference evidence="1 2" key="1">
    <citation type="journal article" date="2006" name="Nature">
        <title>Global trends of whole-genome duplications revealed by the ciliate Paramecium tetraurelia.</title>
        <authorList>
            <consortium name="Genoscope"/>
            <person name="Aury J.-M."/>
            <person name="Jaillon O."/>
            <person name="Duret L."/>
            <person name="Noel B."/>
            <person name="Jubin C."/>
            <person name="Porcel B.M."/>
            <person name="Segurens B."/>
            <person name="Daubin V."/>
            <person name="Anthouard V."/>
            <person name="Aiach N."/>
            <person name="Arnaiz O."/>
            <person name="Billaut A."/>
            <person name="Beisson J."/>
            <person name="Blanc I."/>
            <person name="Bouhouche K."/>
            <person name="Camara F."/>
            <person name="Duharcourt S."/>
            <person name="Guigo R."/>
            <person name="Gogendeau D."/>
            <person name="Katinka M."/>
            <person name="Keller A.-M."/>
            <person name="Kissmehl R."/>
            <person name="Klotz C."/>
            <person name="Koll F."/>
            <person name="Le Moue A."/>
            <person name="Lepere C."/>
            <person name="Malinsky S."/>
            <person name="Nowacki M."/>
            <person name="Nowak J.K."/>
            <person name="Plattner H."/>
            <person name="Poulain J."/>
            <person name="Ruiz F."/>
            <person name="Serrano V."/>
            <person name="Zagulski M."/>
            <person name="Dessen P."/>
            <person name="Betermier M."/>
            <person name="Weissenbach J."/>
            <person name="Scarpelli C."/>
            <person name="Schachter V."/>
            <person name="Sperling L."/>
            <person name="Meyer E."/>
            <person name="Cohen J."/>
            <person name="Wincker P."/>
        </authorList>
    </citation>
    <scope>NUCLEOTIDE SEQUENCE [LARGE SCALE GENOMIC DNA]</scope>
    <source>
        <strain evidence="1 2">Stock d4-2</strain>
    </source>
</reference>